<gene>
    <name evidence="6" type="ordered locus">Mpal_0551</name>
</gene>
<keyword evidence="2 6" id="KW-0489">Methyltransferase</keyword>
<evidence type="ECO:0000256" key="1">
    <source>
        <dbReference type="ARBA" id="ARBA00006149"/>
    </source>
</evidence>
<dbReference type="PANTHER" id="PTHR45875:SF1">
    <property type="entry name" value="METHYLTRANSFERASE N6AMT1"/>
    <property type="match status" value="1"/>
</dbReference>
<reference evidence="6 7" key="1">
    <citation type="journal article" date="2015" name="Genome Announc.">
        <title>Complete Genome Sequence of Methanosphaerula palustris E1-9CT, a Hydrogenotrophic Methanogen Isolated from a Minerotrophic Fen Peatland.</title>
        <authorList>
            <person name="Cadillo-Quiroz H."/>
            <person name="Browne P."/>
            <person name="Kyrpides N."/>
            <person name="Woyke T."/>
            <person name="Goodwin L."/>
            <person name="Detter C."/>
            <person name="Yavitt J.B."/>
            <person name="Zinder S.H."/>
        </authorList>
    </citation>
    <scope>NUCLEOTIDE SEQUENCE [LARGE SCALE GENOMIC DNA]</scope>
    <source>
        <strain evidence="7">ATCC BAA-1556 / DSM 19958 / E1-9c</strain>
    </source>
</reference>
<evidence type="ECO:0000256" key="2">
    <source>
        <dbReference type="ARBA" id="ARBA00022603"/>
    </source>
</evidence>
<dbReference type="GO" id="GO:0008757">
    <property type="term" value="F:S-adenosylmethionine-dependent methyltransferase activity"/>
    <property type="evidence" value="ECO:0007669"/>
    <property type="project" value="TreeGrafter"/>
</dbReference>
<dbReference type="KEGG" id="mpl:Mpal_0551"/>
<dbReference type="GO" id="GO:0003676">
    <property type="term" value="F:nucleic acid binding"/>
    <property type="evidence" value="ECO:0007669"/>
    <property type="project" value="InterPro"/>
</dbReference>
<name>B8GEV7_METPE</name>
<dbReference type="CDD" id="cd02440">
    <property type="entry name" value="AdoMet_MTases"/>
    <property type="match status" value="1"/>
</dbReference>
<evidence type="ECO:0000313" key="6">
    <source>
        <dbReference type="EMBL" id="ACL15924.1"/>
    </source>
</evidence>
<dbReference type="STRING" id="521011.Mpal_0551"/>
<evidence type="ECO:0000256" key="3">
    <source>
        <dbReference type="ARBA" id="ARBA00022679"/>
    </source>
</evidence>
<dbReference type="Proteomes" id="UP000002457">
    <property type="component" value="Chromosome"/>
</dbReference>
<dbReference type="NCBIfam" id="TIGR00537">
    <property type="entry name" value="hemK_rel_arch"/>
    <property type="match status" value="1"/>
</dbReference>
<feature type="domain" description="Methyltransferase" evidence="5">
    <location>
        <begin position="37"/>
        <end position="110"/>
    </location>
</feature>
<evidence type="ECO:0000259" key="5">
    <source>
        <dbReference type="Pfam" id="PF13649"/>
    </source>
</evidence>
<dbReference type="GO" id="GO:0032259">
    <property type="term" value="P:methylation"/>
    <property type="evidence" value="ECO:0007669"/>
    <property type="project" value="UniProtKB-KW"/>
</dbReference>
<dbReference type="PROSITE" id="PS00092">
    <property type="entry name" value="N6_MTASE"/>
    <property type="match status" value="1"/>
</dbReference>
<dbReference type="InterPro" id="IPR002052">
    <property type="entry name" value="DNA_methylase_N6_adenine_CS"/>
</dbReference>
<dbReference type="InterPro" id="IPR029063">
    <property type="entry name" value="SAM-dependent_MTases_sf"/>
</dbReference>
<evidence type="ECO:0000313" key="7">
    <source>
        <dbReference type="Proteomes" id="UP000002457"/>
    </source>
</evidence>
<dbReference type="Gene3D" id="3.40.50.150">
    <property type="entry name" value="Vaccinia Virus protein VP39"/>
    <property type="match status" value="1"/>
</dbReference>
<dbReference type="PANTHER" id="PTHR45875">
    <property type="entry name" value="METHYLTRANSFERASE N6AMT1"/>
    <property type="match status" value="1"/>
</dbReference>
<comment type="similarity">
    <text evidence="1">Belongs to the eukaryotic/archaeal PrmC-related family.</text>
</comment>
<dbReference type="OrthoDB" id="27149at2157"/>
<dbReference type="GeneID" id="7271967"/>
<dbReference type="InterPro" id="IPR052190">
    <property type="entry name" value="Euk-Arch_PrmC-MTase"/>
</dbReference>
<dbReference type="GO" id="GO:0035657">
    <property type="term" value="C:eRF1 methyltransferase complex"/>
    <property type="evidence" value="ECO:0007669"/>
    <property type="project" value="TreeGrafter"/>
</dbReference>
<organism evidence="6 7">
    <name type="scientific">Methanosphaerula palustris (strain ATCC BAA-1556 / DSM 19958 / E1-9c)</name>
    <dbReference type="NCBI Taxonomy" id="521011"/>
    <lineage>
        <taxon>Archaea</taxon>
        <taxon>Methanobacteriati</taxon>
        <taxon>Methanobacteriota</taxon>
        <taxon>Stenosarchaea group</taxon>
        <taxon>Methanomicrobia</taxon>
        <taxon>Methanomicrobiales</taxon>
        <taxon>Methanoregulaceae</taxon>
        <taxon>Methanosphaerula</taxon>
    </lineage>
</organism>
<dbReference type="EMBL" id="CP001338">
    <property type="protein sequence ID" value="ACL15924.1"/>
    <property type="molecule type" value="Genomic_DNA"/>
</dbReference>
<dbReference type="AlphaFoldDB" id="B8GEV7"/>
<sequence length="188" mass="20392">MQRSQTLFLNDQVYQPEADTLLLCRVACSTAMPDDRVLEVGTGSGYVAAALKDCCTVVGLDINPHAVMAAKARGVEVVRSDLCAGFRGPFDLILFNPPYLPTLPEERIDDWLEYALDGGLTGRDVIARFAAEVGRVLAPEGRILLLISSLTGYDEVAAIFTGLGFQIIRAADEQVCDELLSVLCIRRA</sequence>
<dbReference type="eggNOG" id="arCOG00109">
    <property type="taxonomic scope" value="Archaea"/>
</dbReference>
<dbReference type="Pfam" id="PF13649">
    <property type="entry name" value="Methyltransf_25"/>
    <property type="match status" value="1"/>
</dbReference>
<accession>B8GEV7</accession>
<keyword evidence="7" id="KW-1185">Reference proteome</keyword>
<proteinExistence type="inferred from homology"/>
<dbReference type="InterPro" id="IPR004557">
    <property type="entry name" value="PrmC-related"/>
</dbReference>
<dbReference type="HOGENOM" id="CLU_018398_6_2_2"/>
<dbReference type="GO" id="GO:0008276">
    <property type="term" value="F:protein methyltransferase activity"/>
    <property type="evidence" value="ECO:0007669"/>
    <property type="project" value="TreeGrafter"/>
</dbReference>
<protein>
    <submittedName>
        <fullName evidence="6">Methylase</fullName>
    </submittedName>
</protein>
<keyword evidence="3" id="KW-0808">Transferase</keyword>
<dbReference type="SUPFAM" id="SSF53335">
    <property type="entry name" value="S-adenosyl-L-methionine-dependent methyltransferases"/>
    <property type="match status" value="1"/>
</dbReference>
<evidence type="ECO:0000256" key="4">
    <source>
        <dbReference type="ARBA" id="ARBA00022691"/>
    </source>
</evidence>
<keyword evidence="4" id="KW-0949">S-adenosyl-L-methionine</keyword>
<dbReference type="InterPro" id="IPR041698">
    <property type="entry name" value="Methyltransf_25"/>
</dbReference>
<dbReference type="RefSeq" id="WP_012617243.1">
    <property type="nucleotide sequence ID" value="NC_011832.1"/>
</dbReference>